<keyword evidence="3" id="KW-0440">LIM domain</keyword>
<reference evidence="5" key="2">
    <citation type="submission" date="2025-08" db="UniProtKB">
        <authorList>
            <consortium name="Ensembl"/>
        </authorList>
    </citation>
    <scope>IDENTIFICATION</scope>
</reference>
<reference evidence="5" key="3">
    <citation type="submission" date="2025-09" db="UniProtKB">
        <authorList>
            <consortium name="Ensembl"/>
        </authorList>
    </citation>
    <scope>IDENTIFICATION</scope>
</reference>
<feature type="region of interest" description="Disordered" evidence="4">
    <location>
        <begin position="120"/>
        <end position="146"/>
    </location>
</feature>
<dbReference type="Gene3D" id="2.10.110.10">
    <property type="entry name" value="Cysteine Rich Protein"/>
    <property type="match status" value="1"/>
</dbReference>
<evidence type="ECO:0000256" key="4">
    <source>
        <dbReference type="SAM" id="MobiDB-lite"/>
    </source>
</evidence>
<sequence>AGGAGRASSDFGGAGVEHPTGGASGAPSPGEPTPCPSAPRCQKEVYFAEKVTSLGKDWHRPCLRCEKCNKTLTSGGHAEVRFAAQQVWLCCTWGLGQAEVGLMIFLSPCSTMANPTATTPATLPCSGPKGSAGEELRATRSNKLQV</sequence>
<dbReference type="SUPFAM" id="SSF57716">
    <property type="entry name" value="Glucocorticoid receptor-like (DNA-binding domain)"/>
    <property type="match status" value="1"/>
</dbReference>
<evidence type="ECO:0000256" key="3">
    <source>
        <dbReference type="ARBA" id="ARBA00023038"/>
    </source>
</evidence>
<evidence type="ECO:0000313" key="5">
    <source>
        <dbReference type="Ensembl" id="ENSCPVP00000003413.2"/>
    </source>
</evidence>
<dbReference type="GO" id="GO:0008270">
    <property type="term" value="F:zinc ion binding"/>
    <property type="evidence" value="ECO:0007669"/>
    <property type="project" value="TreeGrafter"/>
</dbReference>
<dbReference type="PANTHER" id="PTHR46074:SF3">
    <property type="entry name" value="CYSTEINE-RICH PROTEIN 1"/>
    <property type="match status" value="1"/>
</dbReference>
<evidence type="ECO:0000313" key="6">
    <source>
        <dbReference type="Proteomes" id="UP000694382"/>
    </source>
</evidence>
<feature type="compositionally biased region" description="Low complexity" evidence="4">
    <location>
        <begin position="19"/>
        <end position="28"/>
    </location>
</feature>
<dbReference type="Ensembl" id="ENSCPVT00000003543.2">
    <property type="protein sequence ID" value="ENSCPVP00000003413.2"/>
    <property type="gene ID" value="ENSCPVG00000002515.2"/>
</dbReference>
<dbReference type="PANTHER" id="PTHR46074">
    <property type="entry name" value="CYSTEINE-RICH PROTEIN CRIP FAMILY MEMBER"/>
    <property type="match status" value="1"/>
</dbReference>
<dbReference type="Pfam" id="PF00412">
    <property type="entry name" value="LIM"/>
    <property type="match status" value="1"/>
</dbReference>
<dbReference type="GO" id="GO:0008630">
    <property type="term" value="P:intrinsic apoptotic signaling pathway in response to DNA damage"/>
    <property type="evidence" value="ECO:0007669"/>
    <property type="project" value="TreeGrafter"/>
</dbReference>
<name>A0A8C3MH68_GEOPR</name>
<keyword evidence="2" id="KW-0862">Zinc</keyword>
<accession>A0A8U8BFS8</accession>
<reference evidence="5" key="1">
    <citation type="submission" date="2020-02" db="EMBL/GenBank/DDBJ databases">
        <authorList>
            <person name="Enbody D E."/>
            <person name="Pettersson E M."/>
        </authorList>
    </citation>
    <scope>NUCLEOTIDE SEQUENCE [LARGE SCALE GENOMIC DNA]</scope>
</reference>
<keyword evidence="1" id="KW-0479">Metal-binding</keyword>
<protein>
    <submittedName>
        <fullName evidence="5">Uncharacterized protein</fullName>
    </submittedName>
</protein>
<accession>A0A8C3MH68</accession>
<dbReference type="GO" id="GO:0010468">
    <property type="term" value="P:regulation of gene expression"/>
    <property type="evidence" value="ECO:0007669"/>
    <property type="project" value="TreeGrafter"/>
</dbReference>
<feature type="region of interest" description="Disordered" evidence="4">
    <location>
        <begin position="1"/>
        <end position="38"/>
    </location>
</feature>
<dbReference type="Proteomes" id="UP000694382">
    <property type="component" value="Chromosome 8"/>
</dbReference>
<dbReference type="InterPro" id="IPR001781">
    <property type="entry name" value="Znf_LIM"/>
</dbReference>
<evidence type="ECO:0000256" key="2">
    <source>
        <dbReference type="ARBA" id="ARBA00022833"/>
    </source>
</evidence>
<dbReference type="AlphaFoldDB" id="A0A8C3MH68"/>
<proteinExistence type="predicted"/>
<dbReference type="PROSITE" id="PS50023">
    <property type="entry name" value="LIM_DOMAIN_2"/>
    <property type="match status" value="1"/>
</dbReference>
<organism evidence="5 6">
    <name type="scientific">Geospiza parvula</name>
    <name type="common">Small tree-finch</name>
    <name type="synonym">Camarhynchus parvulus</name>
    <dbReference type="NCBI Taxonomy" id="87175"/>
    <lineage>
        <taxon>Eukaryota</taxon>
        <taxon>Metazoa</taxon>
        <taxon>Chordata</taxon>
        <taxon>Craniata</taxon>
        <taxon>Vertebrata</taxon>
        <taxon>Euteleostomi</taxon>
        <taxon>Archelosauria</taxon>
        <taxon>Archosauria</taxon>
        <taxon>Dinosauria</taxon>
        <taxon>Saurischia</taxon>
        <taxon>Theropoda</taxon>
        <taxon>Coelurosauria</taxon>
        <taxon>Aves</taxon>
        <taxon>Neognathae</taxon>
        <taxon>Neoaves</taxon>
        <taxon>Telluraves</taxon>
        <taxon>Australaves</taxon>
        <taxon>Passeriformes</taxon>
        <taxon>Thraupidae</taxon>
        <taxon>Camarhynchus</taxon>
    </lineage>
</organism>
<keyword evidence="6" id="KW-1185">Reference proteome</keyword>
<evidence type="ECO:0000256" key="1">
    <source>
        <dbReference type="ARBA" id="ARBA00022723"/>
    </source>
</evidence>